<reference evidence="2" key="1">
    <citation type="submission" date="2021-11" db="EMBL/GenBank/DDBJ databases">
        <title>Description of novel Flavobacterium species.</title>
        <authorList>
            <person name="Saticioglu I.B."/>
            <person name="Ay H."/>
            <person name="Altun S."/>
            <person name="Duman M."/>
        </authorList>
    </citation>
    <scope>NUCLEOTIDE SEQUENCE</scope>
    <source>
        <strain evidence="2">F-65</strain>
    </source>
</reference>
<feature type="signal peptide" evidence="1">
    <location>
        <begin position="1"/>
        <end position="18"/>
    </location>
</feature>
<proteinExistence type="predicted"/>
<name>A0ABS8MTK3_9FLAO</name>
<keyword evidence="3" id="KW-1185">Reference proteome</keyword>
<comment type="caution">
    <text evidence="2">The sequence shown here is derived from an EMBL/GenBank/DDBJ whole genome shotgun (WGS) entry which is preliminary data.</text>
</comment>
<evidence type="ECO:0000313" key="3">
    <source>
        <dbReference type="Proteomes" id="UP001430919"/>
    </source>
</evidence>
<dbReference type="RefSeq" id="WP_229987831.1">
    <property type="nucleotide sequence ID" value="NZ_JAJJMO010000001.1"/>
</dbReference>
<dbReference type="EMBL" id="JAJJMO010000001">
    <property type="protein sequence ID" value="MCC9071205.1"/>
    <property type="molecule type" value="Genomic_DNA"/>
</dbReference>
<feature type="chain" id="PRO_5045915236" evidence="1">
    <location>
        <begin position="19"/>
        <end position="415"/>
    </location>
</feature>
<gene>
    <name evidence="2" type="ORF">LNQ49_06310</name>
</gene>
<keyword evidence="1" id="KW-0732">Signal</keyword>
<dbReference type="Proteomes" id="UP001430919">
    <property type="component" value="Unassembled WGS sequence"/>
</dbReference>
<accession>A0ABS8MTK3</accession>
<sequence length="415" mass="44090">MKKIFLFLLLIVSLTSTAQKTYSIEKPLQLNTVNEGTKSDSVLVRGADKIVKYIPRSKFGAGSQTLQQTMDKGRTWVDDISNPNLSLFSINDPDLLGAYSWGIYSGPQQFANTPQGWGLNSGLGTSNSISFQAKVSTVSDRNIGFVLDNTKATGIYVLATTSDFKTINGENIVGTGNITMGGSETKVTAGTNTTVTGTGANASPYVISTTIPTLNEVLTSGNSANKTIILNDGSTKTVISKDSLNMVDYTNKIGFLVKHSFFAGKTGISVIKRDNGSSLILDHNNIGALVENNGNYQFGLQIQDNPSTASFTYGNAINIIKPYAGIGLNITANGQATPLRIYNSSAKSSLLIENLGVGNGLQILDKNSQNLFVVKNSGVVNIKAREFSNNSNALAGGLVSGDIYRTSTGVLMIVY</sequence>
<organism evidence="2 3">
    <name type="scientific">Flavobacterium pisciphilum</name>
    <dbReference type="NCBI Taxonomy" id="2893755"/>
    <lineage>
        <taxon>Bacteria</taxon>
        <taxon>Pseudomonadati</taxon>
        <taxon>Bacteroidota</taxon>
        <taxon>Flavobacteriia</taxon>
        <taxon>Flavobacteriales</taxon>
        <taxon>Flavobacteriaceae</taxon>
        <taxon>Flavobacterium</taxon>
    </lineage>
</organism>
<evidence type="ECO:0000256" key="1">
    <source>
        <dbReference type="SAM" id="SignalP"/>
    </source>
</evidence>
<evidence type="ECO:0000313" key="2">
    <source>
        <dbReference type="EMBL" id="MCC9071205.1"/>
    </source>
</evidence>
<protein>
    <submittedName>
        <fullName evidence="2">Uncharacterized protein</fullName>
    </submittedName>
</protein>